<dbReference type="AlphaFoldDB" id="A0A538TEH4"/>
<evidence type="ECO:0000313" key="9">
    <source>
        <dbReference type="Proteomes" id="UP000317366"/>
    </source>
</evidence>
<accession>A0A538TEH4</accession>
<evidence type="ECO:0000256" key="1">
    <source>
        <dbReference type="ARBA" id="ARBA00004651"/>
    </source>
</evidence>
<evidence type="ECO:0000256" key="5">
    <source>
        <dbReference type="ARBA" id="ARBA00023136"/>
    </source>
</evidence>
<dbReference type="InterPro" id="IPR001851">
    <property type="entry name" value="ABC_transp_permease"/>
</dbReference>
<keyword evidence="5 6" id="KW-0472">Membrane</keyword>
<feature type="transmembrane region" description="Helical" evidence="6">
    <location>
        <begin position="46"/>
        <end position="65"/>
    </location>
</feature>
<feature type="transmembrane region" description="Helical" evidence="6">
    <location>
        <begin position="182"/>
        <end position="206"/>
    </location>
</feature>
<dbReference type="PANTHER" id="PTHR47089:SF1">
    <property type="entry name" value="GUANOSINE ABC TRANSPORTER PERMEASE PROTEIN NUPP"/>
    <property type="match status" value="1"/>
</dbReference>
<feature type="transmembrane region" description="Helical" evidence="6">
    <location>
        <begin position="136"/>
        <end position="162"/>
    </location>
</feature>
<protein>
    <submittedName>
        <fullName evidence="8">ABC transporter permease</fullName>
    </submittedName>
</protein>
<evidence type="ECO:0000313" key="10">
    <source>
        <dbReference type="Proteomes" id="UP000319829"/>
    </source>
</evidence>
<evidence type="ECO:0000313" key="8">
    <source>
        <dbReference type="EMBL" id="TMQ62007.1"/>
    </source>
</evidence>
<proteinExistence type="predicted"/>
<evidence type="ECO:0000313" key="7">
    <source>
        <dbReference type="EMBL" id="TMQ52320.1"/>
    </source>
</evidence>
<comment type="subcellular location">
    <subcellularLocation>
        <location evidence="1">Cell membrane</location>
        <topology evidence="1">Multi-pass membrane protein</topology>
    </subcellularLocation>
</comment>
<dbReference type="GO" id="GO:0005886">
    <property type="term" value="C:plasma membrane"/>
    <property type="evidence" value="ECO:0007669"/>
    <property type="project" value="UniProtKB-SubCell"/>
</dbReference>
<sequence length="351" mass="36571">MIPGRCRGGVWSLLANVAAFVLLAAGTQFLARQAAAWNPAAWAAPWAGDFVFVAAGLLFLGLGFLMPLHAGVLNLGIHAQFLAGFAVAAAIVRTPSIDPAARAGLALAAGAGAGALTGAVMLWLRRRFAVHEVMSGLLLGGAMIPIARTVSPVPAALPALAFEWSHAPVLLQWTPGLGLGHTFLLTWGILVLALGLLIALVFAHVLRTSAHGFDLRTVGSNPLAAVAAGVDVDLVQLWMLAAGGACAGLTGALQLWTHPAVALERWPFPLAFAGITIAFYGLGSVRGVLVASVAFALWLNAPGTLVSLGDPRWGTAVSLLLVLPVLWNLPRLLPDQGAPRALWRTRHRETF</sequence>
<gene>
    <name evidence="7" type="ORF">E6K74_12510</name>
    <name evidence="8" type="ORF">E6K77_08760</name>
</gene>
<keyword evidence="4 6" id="KW-1133">Transmembrane helix</keyword>
<comment type="caution">
    <text evidence="8">The sequence shown here is derived from an EMBL/GenBank/DDBJ whole genome shotgun (WGS) entry which is preliminary data.</text>
</comment>
<evidence type="ECO:0000256" key="2">
    <source>
        <dbReference type="ARBA" id="ARBA00022475"/>
    </source>
</evidence>
<dbReference type="PANTHER" id="PTHR47089">
    <property type="entry name" value="ABC TRANSPORTER, PERMEASE PROTEIN"/>
    <property type="match status" value="1"/>
</dbReference>
<dbReference type="EMBL" id="VBOX01000087">
    <property type="protein sequence ID" value="TMQ62007.1"/>
    <property type="molecule type" value="Genomic_DNA"/>
</dbReference>
<reference evidence="9 10" key="1">
    <citation type="journal article" date="2019" name="Nat. Microbiol.">
        <title>Mediterranean grassland soil C-N compound turnover is dependent on rainfall and depth, and is mediated by genomically divergent microorganisms.</title>
        <authorList>
            <person name="Diamond S."/>
            <person name="Andeer P.F."/>
            <person name="Li Z."/>
            <person name="Crits-Christoph A."/>
            <person name="Burstein D."/>
            <person name="Anantharaman K."/>
            <person name="Lane K.R."/>
            <person name="Thomas B.C."/>
            <person name="Pan C."/>
            <person name="Northen T.R."/>
            <person name="Banfield J.F."/>
        </authorList>
    </citation>
    <scope>NUCLEOTIDE SEQUENCE [LARGE SCALE GENOMIC DNA]</scope>
    <source>
        <strain evidence="7">WS_4</strain>
        <strain evidence="8">WS_7</strain>
    </source>
</reference>
<name>A0A538TEH4_UNCEI</name>
<organism evidence="8 9">
    <name type="scientific">Eiseniibacteriota bacterium</name>
    <dbReference type="NCBI Taxonomy" id="2212470"/>
    <lineage>
        <taxon>Bacteria</taxon>
        <taxon>Candidatus Eiseniibacteriota</taxon>
    </lineage>
</organism>
<dbReference type="Proteomes" id="UP000317366">
    <property type="component" value="Unassembled WGS sequence"/>
</dbReference>
<evidence type="ECO:0000256" key="4">
    <source>
        <dbReference type="ARBA" id="ARBA00022989"/>
    </source>
</evidence>
<feature type="transmembrane region" description="Helical" evidence="6">
    <location>
        <begin position="104"/>
        <end position="124"/>
    </location>
</feature>
<feature type="transmembrane region" description="Helical" evidence="6">
    <location>
        <begin position="72"/>
        <end position="92"/>
    </location>
</feature>
<dbReference type="EMBL" id="VBOU01000104">
    <property type="protein sequence ID" value="TMQ52320.1"/>
    <property type="molecule type" value="Genomic_DNA"/>
</dbReference>
<feature type="transmembrane region" description="Helical" evidence="6">
    <location>
        <begin position="268"/>
        <end position="301"/>
    </location>
</feature>
<evidence type="ECO:0000256" key="6">
    <source>
        <dbReference type="SAM" id="Phobius"/>
    </source>
</evidence>
<keyword evidence="3 6" id="KW-0812">Transmembrane</keyword>
<feature type="transmembrane region" description="Helical" evidence="6">
    <location>
        <begin position="236"/>
        <end position="256"/>
    </location>
</feature>
<keyword evidence="2" id="KW-1003">Cell membrane</keyword>
<dbReference type="Proteomes" id="UP000319829">
    <property type="component" value="Unassembled WGS sequence"/>
</dbReference>
<dbReference type="Pfam" id="PF02653">
    <property type="entry name" value="BPD_transp_2"/>
    <property type="match status" value="1"/>
</dbReference>
<dbReference type="GO" id="GO:0022857">
    <property type="term" value="F:transmembrane transporter activity"/>
    <property type="evidence" value="ECO:0007669"/>
    <property type="project" value="InterPro"/>
</dbReference>
<evidence type="ECO:0000256" key="3">
    <source>
        <dbReference type="ARBA" id="ARBA00022692"/>
    </source>
</evidence>